<feature type="region of interest" description="Disordered" evidence="4">
    <location>
        <begin position="138"/>
        <end position="168"/>
    </location>
</feature>
<keyword evidence="5" id="KW-1133">Transmembrane helix</keyword>
<evidence type="ECO:0000259" key="6">
    <source>
        <dbReference type="PROSITE" id="PS50111"/>
    </source>
</evidence>
<evidence type="ECO:0000313" key="7">
    <source>
        <dbReference type="EMBL" id="NSL55497.1"/>
    </source>
</evidence>
<evidence type="ECO:0000256" key="2">
    <source>
        <dbReference type="ARBA" id="ARBA00029447"/>
    </source>
</evidence>
<dbReference type="InterPro" id="IPR004089">
    <property type="entry name" value="MCPsignal_dom"/>
</dbReference>
<keyword evidence="3" id="KW-0807">Transducer</keyword>
<dbReference type="PANTHER" id="PTHR43531:SF11">
    <property type="entry name" value="METHYL-ACCEPTING CHEMOTAXIS PROTEIN 3"/>
    <property type="match status" value="1"/>
</dbReference>
<feature type="compositionally biased region" description="Low complexity" evidence="4">
    <location>
        <begin position="138"/>
        <end position="150"/>
    </location>
</feature>
<keyword evidence="1" id="KW-0145">Chemotaxis</keyword>
<evidence type="ECO:0000256" key="3">
    <source>
        <dbReference type="PROSITE-ProRule" id="PRU00284"/>
    </source>
</evidence>
<organism evidence="7 8">
    <name type="scientific">Uliginosibacterium aquaticum</name>
    <dbReference type="NCBI Taxonomy" id="2731212"/>
    <lineage>
        <taxon>Bacteria</taxon>
        <taxon>Pseudomonadati</taxon>
        <taxon>Pseudomonadota</taxon>
        <taxon>Betaproteobacteria</taxon>
        <taxon>Rhodocyclales</taxon>
        <taxon>Zoogloeaceae</taxon>
        <taxon>Uliginosibacterium</taxon>
    </lineage>
</organism>
<feature type="domain" description="Methyl-accepting transducer" evidence="6">
    <location>
        <begin position="122"/>
        <end position="337"/>
    </location>
</feature>
<dbReference type="SMART" id="SM00283">
    <property type="entry name" value="MA"/>
    <property type="match status" value="1"/>
</dbReference>
<dbReference type="EMBL" id="JABCSC020000002">
    <property type="protein sequence ID" value="NSL55497.1"/>
    <property type="molecule type" value="Genomic_DNA"/>
</dbReference>
<evidence type="ECO:0000313" key="8">
    <source>
        <dbReference type="Proteomes" id="UP000778523"/>
    </source>
</evidence>
<reference evidence="7 8" key="1">
    <citation type="submission" date="2020-06" db="EMBL/GenBank/DDBJ databases">
        <title>Draft genome of Uliginosibacterium sp. IMCC34675.</title>
        <authorList>
            <person name="Song J."/>
        </authorList>
    </citation>
    <scope>NUCLEOTIDE SEQUENCE [LARGE SCALE GENOMIC DNA]</scope>
    <source>
        <strain evidence="7 8">IMCC34675</strain>
    </source>
</reference>
<protein>
    <submittedName>
        <fullName evidence="7">Methyl-accepting chemotaxis protein</fullName>
    </submittedName>
</protein>
<keyword evidence="8" id="KW-1185">Reference proteome</keyword>
<dbReference type="PANTHER" id="PTHR43531">
    <property type="entry name" value="PROTEIN ICFG"/>
    <property type="match status" value="1"/>
</dbReference>
<keyword evidence="5" id="KW-0812">Transmembrane</keyword>
<evidence type="ECO:0000256" key="1">
    <source>
        <dbReference type="ARBA" id="ARBA00022500"/>
    </source>
</evidence>
<comment type="similarity">
    <text evidence="2">Belongs to the methyl-accepting chemotaxis (MCP) protein family.</text>
</comment>
<dbReference type="Gene3D" id="1.10.287.950">
    <property type="entry name" value="Methyl-accepting chemotaxis protein"/>
    <property type="match status" value="1"/>
</dbReference>
<accession>A0ABX2IKF1</accession>
<keyword evidence="5" id="KW-0472">Membrane</keyword>
<dbReference type="SUPFAM" id="SSF58104">
    <property type="entry name" value="Methyl-accepting chemotaxis protein (MCP) signaling domain"/>
    <property type="match status" value="1"/>
</dbReference>
<name>A0ABX2IKF1_9RHOO</name>
<dbReference type="InterPro" id="IPR051310">
    <property type="entry name" value="MCP_chemotaxis"/>
</dbReference>
<evidence type="ECO:0000256" key="4">
    <source>
        <dbReference type="SAM" id="MobiDB-lite"/>
    </source>
</evidence>
<dbReference type="Proteomes" id="UP000778523">
    <property type="component" value="Unassembled WGS sequence"/>
</dbReference>
<gene>
    <name evidence="7" type="ORF">HJ583_010715</name>
</gene>
<proteinExistence type="inferred from homology"/>
<feature type="compositionally biased region" description="Polar residues" evidence="4">
    <location>
        <begin position="152"/>
        <end position="168"/>
    </location>
</feature>
<comment type="caution">
    <text evidence="7">The sequence shown here is derived from an EMBL/GenBank/DDBJ whole genome shotgun (WGS) entry which is preliminary data.</text>
</comment>
<dbReference type="Pfam" id="PF00015">
    <property type="entry name" value="MCPsignal"/>
    <property type="match status" value="1"/>
</dbReference>
<feature type="transmembrane region" description="Helical" evidence="5">
    <location>
        <begin position="43"/>
        <end position="64"/>
    </location>
</feature>
<evidence type="ECO:0000256" key="5">
    <source>
        <dbReference type="SAM" id="Phobius"/>
    </source>
</evidence>
<dbReference type="PROSITE" id="PS50111">
    <property type="entry name" value="CHEMOTAXIS_TRANSDUC_2"/>
    <property type="match status" value="1"/>
</dbReference>
<sequence>MKEHATYTAKLSKAFEEILNDNAQTGKEMAAEALKVRESAQNISILVTGICLLAVFGIGAFVTISTLRSLGGEPAYVAEIARQVAQGNLAVEVNAKNKNSALGAMKLMVDRLSVIMQKVRSSADALASASEELAASSSSLAQNSGNQAASVEETSASMEEISATVSQNAENAKVTDTIAAKSADGAKLSGDAVADTVAAMRQIAEKISIVNSIAYKTNLLALNAAIEAGRAGDYGKGFAVVASEVGKLADRSQAAAEEISSLASNSVGLAERAGHLLGEMVPEIARTSDLVREISAASGEQQNGVAQVNMAMNQLTQITQANAAASEQLSSTAEEMSSQAVELQQAVKFFKLRHDASSFIEPESSIDIPRGASENLSKRVKPGEVDESLFTGF</sequence>